<dbReference type="AlphaFoldDB" id="A0A378TMV0"/>
<organism evidence="2 3">
    <name type="scientific">Mycolicibacterium tokaiense</name>
    <dbReference type="NCBI Taxonomy" id="39695"/>
    <lineage>
        <taxon>Bacteria</taxon>
        <taxon>Bacillati</taxon>
        <taxon>Actinomycetota</taxon>
        <taxon>Actinomycetes</taxon>
        <taxon>Mycobacteriales</taxon>
        <taxon>Mycobacteriaceae</taxon>
        <taxon>Mycolicibacterium</taxon>
    </lineage>
</organism>
<dbReference type="EMBL" id="UGQT01000001">
    <property type="protein sequence ID" value="STZ61950.1"/>
    <property type="molecule type" value="Genomic_DNA"/>
</dbReference>
<protein>
    <submittedName>
        <fullName evidence="2">Glycosyl hydrolase, glucoamylase</fullName>
        <ecNumber evidence="2">3.2.1.28</ecNumber>
    </submittedName>
</protein>
<dbReference type="Pfam" id="PF19291">
    <property type="entry name" value="TREH_N"/>
    <property type="match status" value="1"/>
</dbReference>
<keyword evidence="2" id="KW-0326">Glycosidase</keyword>
<dbReference type="GO" id="GO:0004555">
    <property type="term" value="F:alpha,alpha-trehalase activity"/>
    <property type="evidence" value="ECO:0007669"/>
    <property type="project" value="UniProtKB-EC"/>
</dbReference>
<keyword evidence="3" id="KW-1185">Reference proteome</keyword>
<dbReference type="Proteomes" id="UP000254978">
    <property type="component" value="Unassembled WGS sequence"/>
</dbReference>
<sequence>MTEWPAIADHGLIGDLRTCALVSTTGTVNWFCAPRFDSPSIFGALLDPEEGGCWVLAPDGEVSRTQQFYFPNSAVLITRFLTPTA</sequence>
<evidence type="ECO:0000313" key="2">
    <source>
        <dbReference type="EMBL" id="STZ61950.1"/>
    </source>
</evidence>
<accession>A0A378TMV0</accession>
<proteinExistence type="predicted"/>
<feature type="domain" description="Trehalase-like N-terminal" evidence="1">
    <location>
        <begin position="5"/>
        <end position="80"/>
    </location>
</feature>
<dbReference type="EC" id="3.2.1.28" evidence="2"/>
<name>A0A378TMV0_9MYCO</name>
<keyword evidence="2" id="KW-0378">Hydrolase</keyword>
<evidence type="ECO:0000313" key="3">
    <source>
        <dbReference type="Proteomes" id="UP000254978"/>
    </source>
</evidence>
<dbReference type="InterPro" id="IPR045582">
    <property type="entry name" value="Trehalase-like_N"/>
</dbReference>
<evidence type="ECO:0000259" key="1">
    <source>
        <dbReference type="Pfam" id="PF19291"/>
    </source>
</evidence>
<gene>
    <name evidence="2" type="ORF">NCTC10821_05512</name>
</gene>
<dbReference type="RefSeq" id="WP_237023318.1">
    <property type="nucleotide sequence ID" value="NZ_UGQT01000001.1"/>
</dbReference>
<reference evidence="2 3" key="1">
    <citation type="submission" date="2018-06" db="EMBL/GenBank/DDBJ databases">
        <authorList>
            <consortium name="Pathogen Informatics"/>
            <person name="Doyle S."/>
        </authorList>
    </citation>
    <scope>NUCLEOTIDE SEQUENCE [LARGE SCALE GENOMIC DNA]</scope>
    <source>
        <strain evidence="2 3">NCTC10821</strain>
    </source>
</reference>